<dbReference type="Gramene" id="TraesCLE_scaffold_109892_01G000300.1">
    <property type="protein sequence ID" value="TraesCLE_scaffold_109892_01G000300.1"/>
    <property type="gene ID" value="TraesCLE_scaffold_109892_01G000300"/>
</dbReference>
<dbReference type="Gramene" id="TraesRN6A0100757500.1">
    <property type="protein sequence ID" value="TraesRN6A0100757500.1"/>
    <property type="gene ID" value="TraesRN6A0100757500"/>
</dbReference>
<dbReference type="Gramene" id="TraesCS6A02G296100.1">
    <property type="protein sequence ID" value="TraesCS6A02G296100.1.cds1"/>
    <property type="gene ID" value="TraesCS6A02G296100"/>
</dbReference>
<organism evidence="2">
    <name type="scientific">Triticum aestivum</name>
    <name type="common">Wheat</name>
    <dbReference type="NCBI Taxonomy" id="4565"/>
    <lineage>
        <taxon>Eukaryota</taxon>
        <taxon>Viridiplantae</taxon>
        <taxon>Streptophyta</taxon>
        <taxon>Embryophyta</taxon>
        <taxon>Tracheophyta</taxon>
        <taxon>Spermatophyta</taxon>
        <taxon>Magnoliopsida</taxon>
        <taxon>Liliopsida</taxon>
        <taxon>Poales</taxon>
        <taxon>Poaceae</taxon>
        <taxon>BOP clade</taxon>
        <taxon>Pooideae</taxon>
        <taxon>Triticodae</taxon>
        <taxon>Triticeae</taxon>
        <taxon>Triticinae</taxon>
        <taxon>Triticum</taxon>
    </lineage>
</organism>
<dbReference type="Gramene" id="TraesROB_scaffold_121916_01G000100.1">
    <property type="protein sequence ID" value="TraesROB_scaffold_121916_01G000100.1"/>
    <property type="gene ID" value="TraesROB_scaffold_121916_01G000100"/>
</dbReference>
<sequence>MEGVAGLMRGLKLSDEERKGARIRISGKEKGKAATAQAVGKVMSERLAHPDAICLTLGKIWCPIKGTDCKEIGVNQFLFTFHQETGKRKALDNGPWMFDKDLVVIEDYDPSKRPEDYQFNNIPIWARVLTYPLV</sequence>
<evidence type="ECO:0000313" key="3">
    <source>
        <dbReference type="Proteomes" id="UP000019116"/>
    </source>
</evidence>
<dbReference type="Gramene" id="TraesCAD_scaffold_065794_01G000300.1">
    <property type="protein sequence ID" value="TraesCAD_scaffold_065794_01G000300.1"/>
    <property type="gene ID" value="TraesCAD_scaffold_065794_01G000300"/>
</dbReference>
<name>A0A3B6NRX6_WHEAT</name>
<dbReference type="OMA" id="IPIWARV"/>
<evidence type="ECO:0000259" key="1">
    <source>
        <dbReference type="Pfam" id="PF14111"/>
    </source>
</evidence>
<dbReference type="Proteomes" id="UP000019116">
    <property type="component" value="Chromosome 6A"/>
</dbReference>
<feature type="domain" description="DUF4283" evidence="1">
    <location>
        <begin position="55"/>
        <end position="115"/>
    </location>
</feature>
<dbReference type="AlphaFoldDB" id="A0A3B6NRX6"/>
<reference evidence="2" key="1">
    <citation type="submission" date="2018-08" db="EMBL/GenBank/DDBJ databases">
        <authorList>
            <person name="Rossello M."/>
        </authorList>
    </citation>
    <scope>NUCLEOTIDE SEQUENCE [LARGE SCALE GENOMIC DNA]</scope>
    <source>
        <strain evidence="2">cv. Chinese Spring</strain>
    </source>
</reference>
<proteinExistence type="predicted"/>
<dbReference type="OrthoDB" id="685486at2759"/>
<protein>
    <recommendedName>
        <fullName evidence="1">DUF4283 domain-containing protein</fullName>
    </recommendedName>
</protein>
<accession>A0A3B6NRX6</accession>
<dbReference type="InterPro" id="IPR025558">
    <property type="entry name" value="DUF4283"/>
</dbReference>
<keyword evidence="3" id="KW-1185">Reference proteome</keyword>
<dbReference type="Gramene" id="TraesCS6A03G0778500.1">
    <property type="protein sequence ID" value="TraesCS6A03G0778500.1.CDS1"/>
    <property type="gene ID" value="TraesCS6A03G0778500"/>
</dbReference>
<dbReference type="STRING" id="4565.A0A3B6NRX6"/>
<reference evidence="2" key="2">
    <citation type="submission" date="2018-10" db="UniProtKB">
        <authorList>
            <consortium name="EnsemblPlants"/>
        </authorList>
    </citation>
    <scope>IDENTIFICATION</scope>
</reference>
<evidence type="ECO:0000313" key="2">
    <source>
        <dbReference type="EnsemblPlants" id="TraesCS6A02G296100.1.cds1"/>
    </source>
</evidence>
<dbReference type="Pfam" id="PF14111">
    <property type="entry name" value="DUF4283"/>
    <property type="match status" value="1"/>
</dbReference>
<dbReference type="EnsemblPlants" id="TraesCS6A02G296100.1">
    <property type="protein sequence ID" value="TraesCS6A02G296100.1.cds1"/>
    <property type="gene ID" value="TraesCS6A02G296100"/>
</dbReference>
<dbReference type="Gramene" id="TraesWEE_scaffold_095425_01G000300.1">
    <property type="protein sequence ID" value="TraesWEE_scaffold_095425_01G000300.1"/>
    <property type="gene ID" value="TraesWEE_scaffold_095425_01G000300"/>
</dbReference>